<evidence type="ECO:0000259" key="14">
    <source>
        <dbReference type="PROSITE" id="PS51377"/>
    </source>
</evidence>
<keyword evidence="5" id="KW-0813">Transport</keyword>
<keyword evidence="16" id="KW-1185">Reference proteome</keyword>
<evidence type="ECO:0000256" key="5">
    <source>
        <dbReference type="ARBA" id="ARBA00022448"/>
    </source>
</evidence>
<keyword evidence="7" id="KW-0963">Cytoplasm</keyword>
<evidence type="ECO:0000256" key="3">
    <source>
        <dbReference type="ARBA" id="ARBA00004413"/>
    </source>
</evidence>
<comment type="caution">
    <text evidence="15">The sequence shown here is derived from an EMBL/GenBank/DDBJ whole genome shotgun (WGS) entry which is preliminary data.</text>
</comment>
<comment type="similarity">
    <text evidence="4">Belongs to the spire family.</text>
</comment>
<evidence type="ECO:0000256" key="7">
    <source>
        <dbReference type="ARBA" id="ARBA00022490"/>
    </source>
</evidence>
<dbReference type="InterPro" id="IPR029901">
    <property type="entry name" value="Spire"/>
</dbReference>
<keyword evidence="10" id="KW-0472">Membrane</keyword>
<dbReference type="Proteomes" id="UP001266305">
    <property type="component" value="Unassembled WGS sequence"/>
</dbReference>
<name>A0ABQ9UEK2_SAGOE</name>
<dbReference type="PANTHER" id="PTHR21345">
    <property type="entry name" value="SPIRE"/>
    <property type="match status" value="1"/>
</dbReference>
<reference evidence="15 16" key="1">
    <citation type="submission" date="2023-05" db="EMBL/GenBank/DDBJ databases">
        <title>B98-5 Cell Line De Novo Hybrid Assembly: An Optical Mapping Approach.</title>
        <authorList>
            <person name="Kananen K."/>
            <person name="Auerbach J.A."/>
            <person name="Kautto E."/>
            <person name="Blachly J.S."/>
        </authorList>
    </citation>
    <scope>NUCLEOTIDE SEQUENCE [LARGE SCALE GENOMIC DNA]</scope>
    <source>
        <strain evidence="15">B95-8</strain>
        <tissue evidence="15">Cell line</tissue>
    </source>
</reference>
<keyword evidence="8" id="KW-0677">Repeat</keyword>
<dbReference type="Gene3D" id="1.10.510.10">
    <property type="entry name" value="Transferase(Phosphotransferase) domain 1"/>
    <property type="match status" value="1"/>
</dbReference>
<gene>
    <name evidence="15" type="ORF">P7K49_028470</name>
</gene>
<evidence type="ECO:0000256" key="11">
    <source>
        <dbReference type="ARBA" id="ARBA00023203"/>
    </source>
</evidence>
<evidence type="ECO:0000256" key="1">
    <source>
        <dbReference type="ARBA" id="ARBA00004180"/>
    </source>
</evidence>
<comment type="subcellular location">
    <subcellularLocation>
        <location evidence="3">Cell membrane</location>
        <topology evidence="3">Peripheral membrane protein</topology>
        <orientation evidence="3">Cytoplasmic side</orientation>
    </subcellularLocation>
    <subcellularLocation>
        <location evidence="2">Cytoplasm</location>
        <location evidence="2">Cytoskeleton</location>
    </subcellularLocation>
    <subcellularLocation>
        <location evidence="1">Cytoplasmic vesicle membrane</location>
        <topology evidence="1">Peripheral membrane protein</topology>
        <orientation evidence="1">Cytoplasmic side</orientation>
    </subcellularLocation>
</comment>
<evidence type="ECO:0000313" key="15">
    <source>
        <dbReference type="EMBL" id="KAK2094732.1"/>
    </source>
</evidence>
<evidence type="ECO:0000256" key="9">
    <source>
        <dbReference type="ARBA" id="ARBA00022927"/>
    </source>
</evidence>
<evidence type="ECO:0000256" key="6">
    <source>
        <dbReference type="ARBA" id="ARBA00022475"/>
    </source>
</evidence>
<evidence type="ECO:0000256" key="10">
    <source>
        <dbReference type="ARBA" id="ARBA00023136"/>
    </source>
</evidence>
<evidence type="ECO:0000256" key="12">
    <source>
        <dbReference type="ARBA" id="ARBA00023212"/>
    </source>
</evidence>
<accession>A0ABQ9UEK2</accession>
<evidence type="ECO:0000313" key="16">
    <source>
        <dbReference type="Proteomes" id="UP001266305"/>
    </source>
</evidence>
<keyword evidence="11" id="KW-0009">Actin-binding</keyword>
<evidence type="ECO:0000256" key="2">
    <source>
        <dbReference type="ARBA" id="ARBA00004245"/>
    </source>
</evidence>
<dbReference type="PROSITE" id="PS51377">
    <property type="entry name" value="KIND"/>
    <property type="match status" value="1"/>
</dbReference>
<dbReference type="InterPro" id="IPR011019">
    <property type="entry name" value="KIND_dom"/>
</dbReference>
<proteinExistence type="inferred from homology"/>
<dbReference type="PANTHER" id="PTHR21345:SF8">
    <property type="entry name" value="PROTEIN SPIRE HOMOLOG 1"/>
    <property type="match status" value="1"/>
</dbReference>
<evidence type="ECO:0000256" key="8">
    <source>
        <dbReference type="ARBA" id="ARBA00022737"/>
    </source>
</evidence>
<evidence type="ECO:0000256" key="13">
    <source>
        <dbReference type="ARBA" id="ARBA00023329"/>
    </source>
</evidence>
<keyword evidence="13" id="KW-0968">Cytoplasmic vesicle</keyword>
<keyword evidence="6" id="KW-1003">Cell membrane</keyword>
<sequence>MVQKADSSKLICAVGCLLLSGPLFLYNRVDLTVGLVLCAAHLPAESDAPNHYQAVCRALFAETMELHTFLTRIKSAKEEESCQQRKKVNSMLFEE</sequence>
<dbReference type="Pfam" id="PF16474">
    <property type="entry name" value="KIND"/>
    <property type="match status" value="1"/>
</dbReference>
<organism evidence="15 16">
    <name type="scientific">Saguinus oedipus</name>
    <name type="common">Cotton-top tamarin</name>
    <name type="synonym">Oedipomidas oedipus</name>
    <dbReference type="NCBI Taxonomy" id="9490"/>
    <lineage>
        <taxon>Eukaryota</taxon>
        <taxon>Metazoa</taxon>
        <taxon>Chordata</taxon>
        <taxon>Craniata</taxon>
        <taxon>Vertebrata</taxon>
        <taxon>Euteleostomi</taxon>
        <taxon>Mammalia</taxon>
        <taxon>Eutheria</taxon>
        <taxon>Euarchontoglires</taxon>
        <taxon>Primates</taxon>
        <taxon>Haplorrhini</taxon>
        <taxon>Platyrrhini</taxon>
        <taxon>Cebidae</taxon>
        <taxon>Callitrichinae</taxon>
        <taxon>Saguinus</taxon>
    </lineage>
</organism>
<keyword evidence="12" id="KW-0206">Cytoskeleton</keyword>
<dbReference type="EMBL" id="JASSZA010000014">
    <property type="protein sequence ID" value="KAK2094732.1"/>
    <property type="molecule type" value="Genomic_DNA"/>
</dbReference>
<feature type="domain" description="KIND" evidence="14">
    <location>
        <begin position="1"/>
        <end position="66"/>
    </location>
</feature>
<keyword evidence="9" id="KW-0653">Protein transport</keyword>
<protein>
    <recommendedName>
        <fullName evidence="14">KIND domain-containing protein</fullName>
    </recommendedName>
</protein>
<evidence type="ECO:0000256" key="4">
    <source>
        <dbReference type="ARBA" id="ARBA00010956"/>
    </source>
</evidence>